<protein>
    <submittedName>
        <fullName evidence="2">Uncharacterized protein</fullName>
    </submittedName>
</protein>
<sequence length="156" mass="16920">MGYRIRGQRRKSSVVQRKRGPAAQEQRRLARQRKQLARAQGRHCSSRRIGYALCARAVVVDNDGSERFLGSDESDDDGIPDRPSNRQTGQCIDSAGARQGGASSSEGQEPDAAECQECQAADVMQPPVQPIRARTATGYKGVNHDKAQGCVPSSSH</sequence>
<organism evidence="2">
    <name type="scientific">Haptolina ericina</name>
    <dbReference type="NCBI Taxonomy" id="156174"/>
    <lineage>
        <taxon>Eukaryota</taxon>
        <taxon>Haptista</taxon>
        <taxon>Haptophyta</taxon>
        <taxon>Prymnesiophyceae</taxon>
        <taxon>Prymnesiales</taxon>
        <taxon>Prymnesiaceae</taxon>
        <taxon>Haptolina</taxon>
    </lineage>
</organism>
<evidence type="ECO:0000313" key="2">
    <source>
        <dbReference type="EMBL" id="CAE0107390.1"/>
    </source>
</evidence>
<accession>A0A7S3AM01</accession>
<feature type="compositionally biased region" description="Low complexity" evidence="1">
    <location>
        <begin position="94"/>
        <end position="107"/>
    </location>
</feature>
<name>A0A7S3AM01_9EUKA</name>
<feature type="region of interest" description="Disordered" evidence="1">
    <location>
        <begin position="65"/>
        <end position="156"/>
    </location>
</feature>
<dbReference type="EMBL" id="HBHX01014389">
    <property type="protein sequence ID" value="CAE0107390.1"/>
    <property type="molecule type" value="Transcribed_RNA"/>
</dbReference>
<reference evidence="2" key="1">
    <citation type="submission" date="2021-01" db="EMBL/GenBank/DDBJ databases">
        <authorList>
            <person name="Corre E."/>
            <person name="Pelletier E."/>
            <person name="Niang G."/>
            <person name="Scheremetjew M."/>
            <person name="Finn R."/>
            <person name="Kale V."/>
            <person name="Holt S."/>
            <person name="Cochrane G."/>
            <person name="Meng A."/>
            <person name="Brown T."/>
            <person name="Cohen L."/>
        </authorList>
    </citation>
    <scope>NUCLEOTIDE SEQUENCE</scope>
    <source>
        <strain evidence="2">CCMP281</strain>
    </source>
</reference>
<proteinExistence type="predicted"/>
<feature type="compositionally biased region" description="Basic residues" evidence="1">
    <location>
        <begin position="1"/>
        <end position="20"/>
    </location>
</feature>
<gene>
    <name evidence="2" type="ORF">HERI1096_LOCUS8049</name>
</gene>
<feature type="compositionally biased region" description="Basic residues" evidence="1">
    <location>
        <begin position="29"/>
        <end position="44"/>
    </location>
</feature>
<dbReference type="AlphaFoldDB" id="A0A7S3AM01"/>
<feature type="region of interest" description="Disordered" evidence="1">
    <location>
        <begin position="1"/>
        <end position="44"/>
    </location>
</feature>
<evidence type="ECO:0000256" key="1">
    <source>
        <dbReference type="SAM" id="MobiDB-lite"/>
    </source>
</evidence>